<protein>
    <submittedName>
        <fullName evidence="1">Uncharacterized protein</fullName>
    </submittedName>
</protein>
<organism evidence="1 2">
    <name type="scientific">Acinetobacter defluvii</name>
    <dbReference type="NCBI Taxonomy" id="1871111"/>
    <lineage>
        <taxon>Bacteria</taxon>
        <taxon>Pseudomonadati</taxon>
        <taxon>Pseudomonadota</taxon>
        <taxon>Gammaproteobacteria</taxon>
        <taxon>Moraxellales</taxon>
        <taxon>Moraxellaceae</taxon>
        <taxon>Acinetobacter</taxon>
    </lineage>
</organism>
<evidence type="ECO:0000313" key="1">
    <source>
        <dbReference type="EMBL" id="AWL27222.1"/>
    </source>
</evidence>
<proteinExistence type="predicted"/>
<dbReference type="EMBL" id="CP029395">
    <property type="protein sequence ID" value="AWL27222.1"/>
    <property type="molecule type" value="Genomic_DNA"/>
</dbReference>
<keyword evidence="2" id="KW-1185">Reference proteome</keyword>
<gene>
    <name evidence="1" type="ORF">DJ533_00625</name>
</gene>
<keyword evidence="1" id="KW-0614">Plasmid</keyword>
<dbReference type="OrthoDB" id="6717922at2"/>
<geneLocation type="plasmid" evidence="1 2">
    <name>p7_010030</name>
</geneLocation>
<sequence length="80" mass="9760">MKNLDLNQILQNEKNKFLDEKHLDWYVETYIRNYPEFLEMDYQKAMDLAKQHFEDYEVLTQYIVDLNNAYISAKSYLGIE</sequence>
<dbReference type="RefSeq" id="WP_065995611.1">
    <property type="nucleotide sequence ID" value="NZ_CP029395.2"/>
</dbReference>
<dbReference type="Proteomes" id="UP000245977">
    <property type="component" value="Plasmid p7_010030"/>
</dbReference>
<name>A0A2S2FA86_9GAMM</name>
<evidence type="ECO:0000313" key="2">
    <source>
        <dbReference type="Proteomes" id="UP000245977"/>
    </source>
</evidence>
<dbReference type="KEGG" id="adv:DJ533_00625"/>
<reference evidence="1" key="1">
    <citation type="submission" date="2019-08" db="EMBL/GenBank/DDBJ databases">
        <title>The complete genome of Acinetobacter defluvii strain WCHAD010030.</title>
        <authorList>
            <person name="Hu Y."/>
            <person name="Qin J."/>
            <person name="Feng Y."/>
            <person name="Zong Z."/>
        </authorList>
    </citation>
    <scope>NUCLEOTIDE SEQUENCE</scope>
    <source>
        <strain evidence="1">WCHA30</strain>
        <plasmid evidence="1">p7_010030</plasmid>
    </source>
</reference>
<dbReference type="AlphaFoldDB" id="A0A2S2FA86"/>
<accession>A0A2S2FA86</accession>